<evidence type="ECO:0000256" key="9">
    <source>
        <dbReference type="PIRSR" id="PIRSR000294-2"/>
    </source>
</evidence>
<comment type="subcellular location">
    <subcellularLocation>
        <location evidence="1">Periplasm</location>
    </subcellularLocation>
</comment>
<sequence>MSLLPWRWIIPLFLISLLSLYLYFTFRDPIQLPTHKAHNNNQLLSPVVNTISENSIADIDKVRLGFNLFIDKDLSSNGKISCDSCHQLLSNGAESIPTSIGVNGKGIRNSPTIFNIDLNTRFFWDGRAASLEEQIEGPVHNPLEMDNNWPSIIEYLDSNIKYQRLFEKTYEGTISDRTIKDALVHFMRALRTPNAPFDLYLKGDNKAISKVAINGWNKFQSLGCVYCHQGQNIGGNLFQKLGNLTELENSFGDNSDLGRFNVTGDINDRHVFRVPSLRNVAITPPYFHHGKVQTLEEAITIMAKVQLGQELSPMTIVEISAFLNTLTAPRATILEELVQ</sequence>
<feature type="binding site" description="covalent" evidence="8">
    <location>
        <position position="224"/>
    </location>
    <ligand>
        <name>heme c</name>
        <dbReference type="ChEBI" id="CHEBI:61717"/>
        <label>2</label>
    </ligand>
</feature>
<dbReference type="PANTHER" id="PTHR30600">
    <property type="entry name" value="CYTOCHROME C PEROXIDASE-RELATED"/>
    <property type="match status" value="1"/>
</dbReference>
<feature type="domain" description="Cytochrome c" evidence="11">
    <location>
        <begin position="60"/>
        <end position="160"/>
    </location>
</feature>
<evidence type="ECO:0000313" key="13">
    <source>
        <dbReference type="Proteomes" id="UP000435323"/>
    </source>
</evidence>
<dbReference type="GO" id="GO:0046872">
    <property type="term" value="F:metal ion binding"/>
    <property type="evidence" value="ECO:0007669"/>
    <property type="project" value="UniProtKB-KW"/>
</dbReference>
<evidence type="ECO:0000256" key="5">
    <source>
        <dbReference type="ARBA" id="ARBA00022764"/>
    </source>
</evidence>
<protein>
    <submittedName>
        <fullName evidence="12">Cytochrome B6</fullName>
    </submittedName>
</protein>
<evidence type="ECO:0000256" key="10">
    <source>
        <dbReference type="SAM" id="Phobius"/>
    </source>
</evidence>
<dbReference type="InterPro" id="IPR009056">
    <property type="entry name" value="Cyt_c-like_dom"/>
</dbReference>
<evidence type="ECO:0000256" key="4">
    <source>
        <dbReference type="ARBA" id="ARBA00022729"/>
    </source>
</evidence>
<dbReference type="InterPro" id="IPR026259">
    <property type="entry name" value="MauG/Cytc_peroxidase"/>
</dbReference>
<dbReference type="Pfam" id="PF03150">
    <property type="entry name" value="CCP_MauG"/>
    <property type="match status" value="1"/>
</dbReference>
<dbReference type="InterPro" id="IPR051395">
    <property type="entry name" value="Cytochrome_c_Peroxidase/MauG"/>
</dbReference>
<accession>A0A6N3Z9E0</accession>
<evidence type="ECO:0000256" key="2">
    <source>
        <dbReference type="ARBA" id="ARBA00022617"/>
    </source>
</evidence>
<dbReference type="AlphaFoldDB" id="A0A6N3Z9E0"/>
<keyword evidence="4" id="KW-0732">Signal</keyword>
<keyword evidence="2 8" id="KW-0349">Heme</keyword>
<name>A0A6N3Z9E0_ALIFS</name>
<comment type="caution">
    <text evidence="12">The sequence shown here is derived from an EMBL/GenBank/DDBJ whole genome shotgun (WGS) entry which is preliminary data.</text>
</comment>
<keyword evidence="10" id="KW-0472">Membrane</keyword>
<gene>
    <name evidence="12" type="ORF">GNP77_13635</name>
</gene>
<feature type="binding site" description="covalent" evidence="8">
    <location>
        <position position="85"/>
    </location>
    <ligand>
        <name>heme c</name>
        <dbReference type="ChEBI" id="CHEBI:61717"/>
        <label>1</label>
    </ligand>
</feature>
<dbReference type="GO" id="GO:0009055">
    <property type="term" value="F:electron transfer activity"/>
    <property type="evidence" value="ECO:0007669"/>
    <property type="project" value="InterPro"/>
</dbReference>
<dbReference type="Proteomes" id="UP000435323">
    <property type="component" value="Unassembled WGS sequence"/>
</dbReference>
<dbReference type="InterPro" id="IPR036909">
    <property type="entry name" value="Cyt_c-like_dom_sf"/>
</dbReference>
<dbReference type="InterPro" id="IPR004852">
    <property type="entry name" value="Di-haem_cyt_c_peroxidsae"/>
</dbReference>
<comment type="PTM">
    <text evidence="8">Binds 2 heme groups per subunit.</text>
</comment>
<organism evidence="12 13">
    <name type="scientific">Aliivibrio fischeri</name>
    <name type="common">Vibrio fischeri</name>
    <dbReference type="NCBI Taxonomy" id="668"/>
    <lineage>
        <taxon>Bacteria</taxon>
        <taxon>Pseudomonadati</taxon>
        <taxon>Pseudomonadota</taxon>
        <taxon>Gammaproteobacteria</taxon>
        <taxon>Vibrionales</taxon>
        <taxon>Vibrionaceae</taxon>
        <taxon>Aliivibrio</taxon>
    </lineage>
</organism>
<keyword evidence="5" id="KW-0574">Periplasm</keyword>
<evidence type="ECO:0000256" key="1">
    <source>
        <dbReference type="ARBA" id="ARBA00004418"/>
    </source>
</evidence>
<keyword evidence="3 9" id="KW-0479">Metal-binding</keyword>
<proteinExistence type="predicted"/>
<feature type="binding site" description="axial binding residue" evidence="9">
    <location>
        <position position="86"/>
    </location>
    <ligand>
        <name>heme c</name>
        <dbReference type="ChEBI" id="CHEBI:61717"/>
        <label>1</label>
    </ligand>
    <ligandPart>
        <name>Fe</name>
        <dbReference type="ChEBI" id="CHEBI:18248"/>
    </ligandPart>
</feature>
<comment type="cofactor">
    <cofactor evidence="8">
        <name>heme</name>
        <dbReference type="ChEBI" id="CHEBI:30413"/>
    </cofactor>
    <text evidence="8">Binds 2 heme groups.</text>
</comment>
<evidence type="ECO:0000256" key="7">
    <source>
        <dbReference type="ARBA" id="ARBA00023004"/>
    </source>
</evidence>
<feature type="binding site" description="axial binding residue" evidence="9">
    <location>
        <position position="302"/>
    </location>
    <ligand>
        <name>heme c</name>
        <dbReference type="ChEBI" id="CHEBI:61717"/>
        <label>2</label>
    </ligand>
    <ligandPart>
        <name>Fe</name>
        <dbReference type="ChEBI" id="CHEBI:18248"/>
    </ligandPart>
</feature>
<dbReference type="PANTHER" id="PTHR30600:SF7">
    <property type="entry name" value="CYTOCHROME C PEROXIDASE-RELATED"/>
    <property type="match status" value="1"/>
</dbReference>
<dbReference type="GO" id="GO:0042597">
    <property type="term" value="C:periplasmic space"/>
    <property type="evidence" value="ECO:0007669"/>
    <property type="project" value="UniProtKB-SubCell"/>
</dbReference>
<feature type="binding site" description="covalent" evidence="8">
    <location>
        <position position="82"/>
    </location>
    <ligand>
        <name>heme c</name>
        <dbReference type="ChEBI" id="CHEBI:61717"/>
        <label>1</label>
    </ligand>
</feature>
<feature type="domain" description="Cytochrome c" evidence="11">
    <location>
        <begin position="210"/>
        <end position="327"/>
    </location>
</feature>
<dbReference type="EMBL" id="WOBO01000015">
    <property type="protein sequence ID" value="MUK46423.1"/>
    <property type="molecule type" value="Genomic_DNA"/>
</dbReference>
<dbReference type="PROSITE" id="PS51007">
    <property type="entry name" value="CYTC"/>
    <property type="match status" value="2"/>
</dbReference>
<dbReference type="Gene3D" id="1.10.760.10">
    <property type="entry name" value="Cytochrome c-like domain"/>
    <property type="match status" value="2"/>
</dbReference>
<feature type="binding site" description="covalent" evidence="8">
    <location>
        <position position="227"/>
    </location>
    <ligand>
        <name>heme c</name>
        <dbReference type="ChEBI" id="CHEBI:61717"/>
        <label>2</label>
    </ligand>
</feature>
<evidence type="ECO:0000313" key="12">
    <source>
        <dbReference type="EMBL" id="MUK46423.1"/>
    </source>
</evidence>
<evidence type="ECO:0000259" key="11">
    <source>
        <dbReference type="PROSITE" id="PS51007"/>
    </source>
</evidence>
<keyword evidence="7 9" id="KW-0408">Iron</keyword>
<dbReference type="SUPFAM" id="SSF46626">
    <property type="entry name" value="Cytochrome c"/>
    <property type="match status" value="2"/>
</dbReference>
<dbReference type="RefSeq" id="WP_336495300.1">
    <property type="nucleotide sequence ID" value="NZ_WOBO01000015.1"/>
</dbReference>
<dbReference type="GO" id="GO:0004130">
    <property type="term" value="F:cytochrome-c peroxidase activity"/>
    <property type="evidence" value="ECO:0007669"/>
    <property type="project" value="TreeGrafter"/>
</dbReference>
<feature type="transmembrane region" description="Helical" evidence="10">
    <location>
        <begin position="6"/>
        <end position="26"/>
    </location>
</feature>
<evidence type="ECO:0000256" key="8">
    <source>
        <dbReference type="PIRSR" id="PIRSR000294-1"/>
    </source>
</evidence>
<reference evidence="12 13" key="1">
    <citation type="submission" date="2019-11" db="EMBL/GenBank/DDBJ databases">
        <title>Using colonization assays and comparative genomics to discover symbiosis behaviors and factors in Vibrio fischeri.</title>
        <authorList>
            <person name="Bongrand C."/>
            <person name="Moriano-Gutierrez S."/>
            <person name="Arevalo P."/>
            <person name="Mcfall-Ngai M."/>
            <person name="Visick K."/>
            <person name="Polz M.F."/>
            <person name="Ruby E.G."/>
        </authorList>
    </citation>
    <scope>NUCLEOTIDE SEQUENCE [LARGE SCALE GENOMIC DNA]</scope>
    <source>
        <strain evidence="13">emors.3.2</strain>
    </source>
</reference>
<keyword evidence="10" id="KW-0812">Transmembrane</keyword>
<evidence type="ECO:0000256" key="6">
    <source>
        <dbReference type="ARBA" id="ARBA00023002"/>
    </source>
</evidence>
<dbReference type="PIRSF" id="PIRSF000294">
    <property type="entry name" value="Cytochrome-c_peroxidase"/>
    <property type="match status" value="1"/>
</dbReference>
<evidence type="ECO:0000256" key="3">
    <source>
        <dbReference type="ARBA" id="ARBA00022723"/>
    </source>
</evidence>
<feature type="binding site" description="axial binding residue" evidence="9">
    <location>
        <position position="228"/>
    </location>
    <ligand>
        <name>heme c</name>
        <dbReference type="ChEBI" id="CHEBI:61717"/>
        <label>2</label>
    </ligand>
    <ligandPart>
        <name>Fe</name>
        <dbReference type="ChEBI" id="CHEBI:18248"/>
    </ligandPart>
</feature>
<dbReference type="GO" id="GO:0020037">
    <property type="term" value="F:heme binding"/>
    <property type="evidence" value="ECO:0007669"/>
    <property type="project" value="InterPro"/>
</dbReference>
<keyword evidence="6" id="KW-0560">Oxidoreductase</keyword>
<keyword evidence="10" id="KW-1133">Transmembrane helix</keyword>